<dbReference type="AlphaFoldDB" id="W6M6G5"/>
<dbReference type="InterPro" id="IPR014710">
    <property type="entry name" value="RmlC-like_jellyroll"/>
</dbReference>
<evidence type="ECO:0000313" key="2">
    <source>
        <dbReference type="Proteomes" id="UP000035760"/>
    </source>
</evidence>
<dbReference type="Proteomes" id="UP000035760">
    <property type="component" value="Unassembled WGS sequence"/>
</dbReference>
<name>W6M6G5_9GAMM</name>
<dbReference type="SUPFAM" id="SSF51182">
    <property type="entry name" value="RmlC-like cupins"/>
    <property type="match status" value="1"/>
</dbReference>
<evidence type="ECO:0008006" key="3">
    <source>
        <dbReference type="Google" id="ProtNLM"/>
    </source>
</evidence>
<dbReference type="EMBL" id="CBTJ020000020">
    <property type="protein sequence ID" value="CDI01320.1"/>
    <property type="molecule type" value="Genomic_DNA"/>
</dbReference>
<comment type="caution">
    <text evidence="1">The sequence shown here is derived from an EMBL/GenBank/DDBJ whole genome shotgun (WGS) entry which is preliminary data.</text>
</comment>
<dbReference type="RefSeq" id="WP_048670431.1">
    <property type="nucleotide sequence ID" value="NZ_CBTJ020000020.1"/>
</dbReference>
<organism evidence="1 2">
    <name type="scientific">Candidatus Competibacter denitrificans Run_A_D11</name>
    <dbReference type="NCBI Taxonomy" id="1400863"/>
    <lineage>
        <taxon>Bacteria</taxon>
        <taxon>Pseudomonadati</taxon>
        <taxon>Pseudomonadota</taxon>
        <taxon>Gammaproteobacteria</taxon>
        <taxon>Candidatus Competibacteraceae</taxon>
        <taxon>Candidatus Competibacter</taxon>
    </lineage>
</organism>
<dbReference type="STRING" id="1400863.BN873_150108"/>
<reference evidence="1" key="1">
    <citation type="submission" date="2013-07" db="EMBL/GenBank/DDBJ databases">
        <authorList>
            <person name="McIlroy S."/>
        </authorList>
    </citation>
    <scope>NUCLEOTIDE SEQUENCE [LARGE SCALE GENOMIC DNA]</scope>
    <source>
        <strain evidence="1">Run_A_D11</strain>
    </source>
</reference>
<proteinExistence type="predicted"/>
<keyword evidence="2" id="KW-1185">Reference proteome</keyword>
<dbReference type="Gene3D" id="2.60.120.10">
    <property type="entry name" value="Jelly Rolls"/>
    <property type="match status" value="1"/>
</dbReference>
<accession>W6M6G5</accession>
<protein>
    <recommendedName>
        <fullName evidence="3">Cupin 2 conserved barrel domain-containing protein</fullName>
    </recommendedName>
</protein>
<dbReference type="OrthoDB" id="8017763at2"/>
<sequence>MPLYWHLDTYPNRAAAEAAKDERSTVAESFDKVWLFTITDANWRPSTGTRVAMIGPLPSLGKGGTYTATYLNADTAPGFETDVHRHDGPEALYTLSGEVCVETPDGKMVGRAGGEPLLIPGNQPMRLKSVGTENRRSIVLVLHDPANNWKAPAADWVPKGLCGSS</sequence>
<gene>
    <name evidence="1" type="ORF">BN873_150108</name>
</gene>
<dbReference type="InterPro" id="IPR011051">
    <property type="entry name" value="RmlC_Cupin_sf"/>
</dbReference>
<reference evidence="1" key="2">
    <citation type="submission" date="2014-03" db="EMBL/GenBank/DDBJ databases">
        <title>Candidatus Competibacter-lineage genomes retrieved from metagenomes reveal functional metabolic diversity.</title>
        <authorList>
            <person name="McIlroy S.J."/>
            <person name="Albertsen M."/>
            <person name="Andresen E.K."/>
            <person name="Saunders A.M."/>
            <person name="Kristiansen R."/>
            <person name="Stokholm-Bjerregaard M."/>
            <person name="Nielsen K.L."/>
            <person name="Nielsen P.H."/>
        </authorList>
    </citation>
    <scope>NUCLEOTIDE SEQUENCE</scope>
    <source>
        <strain evidence="1">Run_A_D11</strain>
    </source>
</reference>
<evidence type="ECO:0000313" key="1">
    <source>
        <dbReference type="EMBL" id="CDI01320.1"/>
    </source>
</evidence>